<dbReference type="Pfam" id="PF03050">
    <property type="entry name" value="DDE_Tnp_IS66"/>
    <property type="match status" value="1"/>
</dbReference>
<evidence type="ECO:0000256" key="1">
    <source>
        <dbReference type="SAM" id="MobiDB-lite"/>
    </source>
</evidence>
<feature type="compositionally biased region" description="Polar residues" evidence="1">
    <location>
        <begin position="177"/>
        <end position="186"/>
    </location>
</feature>
<dbReference type="RefSeq" id="WP_219539003.1">
    <property type="nucleotide sequence ID" value="NZ_JAHKRM010000053.1"/>
</dbReference>
<comment type="caution">
    <text evidence="3">The sequence shown here is derived from an EMBL/GenBank/DDBJ whole genome shotgun (WGS) entry which is preliminary data.</text>
</comment>
<protein>
    <submittedName>
        <fullName evidence="3">Transposase</fullName>
    </submittedName>
</protein>
<evidence type="ECO:0000259" key="2">
    <source>
        <dbReference type="Pfam" id="PF03050"/>
    </source>
</evidence>
<dbReference type="InterPro" id="IPR004291">
    <property type="entry name" value="Transposase_IS66_central"/>
</dbReference>
<proteinExistence type="predicted"/>
<feature type="domain" description="Transposase IS66 central" evidence="2">
    <location>
        <begin position="8"/>
        <end position="108"/>
    </location>
</feature>
<accession>A0ABW4GY40</accession>
<feature type="region of interest" description="Disordered" evidence="1">
    <location>
        <begin position="135"/>
        <end position="186"/>
    </location>
</feature>
<keyword evidence="4" id="KW-1185">Reference proteome</keyword>
<sequence>MLLNAPASTGFVGGLVKRVSSRLATFESALKNALRAALVLHHNETPARVAADNGDRLLYVSTARADRLVWFGAADHRGHDALDRVRDSARRPQHLVRDDYTVYAKYDKDLAAVQLWSARVSRVISPVWTRQRVSSRAGSRSSSACVQDPHESGQVGDDGNGQGTHTAYPAVPHREQPATNQRQYDI</sequence>
<evidence type="ECO:0000313" key="3">
    <source>
        <dbReference type="EMBL" id="MFD1547457.1"/>
    </source>
</evidence>
<gene>
    <name evidence="3" type="ORF">ACFSJ0_61245</name>
</gene>
<evidence type="ECO:0000313" key="4">
    <source>
        <dbReference type="Proteomes" id="UP001597097"/>
    </source>
</evidence>
<organism evidence="3 4">
    <name type="scientific">Nonomuraea guangzhouensis</name>
    <dbReference type="NCBI Taxonomy" id="1291555"/>
    <lineage>
        <taxon>Bacteria</taxon>
        <taxon>Bacillati</taxon>
        <taxon>Actinomycetota</taxon>
        <taxon>Actinomycetes</taxon>
        <taxon>Streptosporangiales</taxon>
        <taxon>Streptosporangiaceae</taxon>
        <taxon>Nonomuraea</taxon>
    </lineage>
</organism>
<dbReference type="EMBL" id="JBHUCM010000076">
    <property type="protein sequence ID" value="MFD1547457.1"/>
    <property type="molecule type" value="Genomic_DNA"/>
</dbReference>
<name>A0ABW4GY40_9ACTN</name>
<dbReference type="Proteomes" id="UP001597097">
    <property type="component" value="Unassembled WGS sequence"/>
</dbReference>
<reference evidence="4" key="1">
    <citation type="journal article" date="2019" name="Int. J. Syst. Evol. Microbiol.">
        <title>The Global Catalogue of Microorganisms (GCM) 10K type strain sequencing project: providing services to taxonomists for standard genome sequencing and annotation.</title>
        <authorList>
            <consortium name="The Broad Institute Genomics Platform"/>
            <consortium name="The Broad Institute Genome Sequencing Center for Infectious Disease"/>
            <person name="Wu L."/>
            <person name="Ma J."/>
        </authorList>
    </citation>
    <scope>NUCLEOTIDE SEQUENCE [LARGE SCALE GENOMIC DNA]</scope>
    <source>
        <strain evidence="4">CGMCC 1.15399</strain>
    </source>
</reference>